<dbReference type="AlphaFoldDB" id="A0A165RPN6"/>
<evidence type="ECO:0000256" key="13">
    <source>
        <dbReference type="PIRSR" id="PIRSR038084-2"/>
    </source>
</evidence>
<feature type="site" description="Interaction with histone H4 N-terminus" evidence="14">
    <location>
        <position position="198"/>
    </location>
</feature>
<dbReference type="GO" id="GO:0005737">
    <property type="term" value="C:cytoplasm"/>
    <property type="evidence" value="ECO:0007669"/>
    <property type="project" value="UniProtKB-SubCell"/>
</dbReference>
<dbReference type="SUPFAM" id="SSF55729">
    <property type="entry name" value="Acyl-CoA N-acyltransferases (Nat)"/>
    <property type="match status" value="1"/>
</dbReference>
<sequence>MADWTCSSNEALTLSLVRAEADEEVLAEDESYEGFHPTFTYPIYGEEETIYGYKDLVIDLKFTSGSLAQCLSVKWSEKLESSSTVDDVESTLSKFIPEDHYKIEDTFVGRVELEATSFQPSGEKIFSYKRRSPAASGKGKAVLSQDALDPEDPDTIVYEVYHATWNTPGFREYHRRMQLFILLYIEGGSYINEEEDSWEFVVLYERRKRKDVTNTPTYHFVGYSSLYPFYCYPERVRMRLSQFVILPPYQRQGHGSKLYTAIYQFVQSRPDIAELTVEDPAEAFEDLRDVNDLKMLLSHKEFMGEALGSDVSAGGGKVTKRKRAAKGKFGPPADQAWVEKWRRELKMAGRQFSRLIEMLVLLHMDPVDTVVAKAYRLQVKERIYRFNFEVLAQMEKPERQEKLEETFQSVRKDYLRILSSVR</sequence>
<evidence type="ECO:0000256" key="14">
    <source>
        <dbReference type="PIRSR" id="PIRSR038084-3"/>
    </source>
</evidence>
<dbReference type="InterPro" id="IPR000182">
    <property type="entry name" value="GNAT_dom"/>
</dbReference>
<dbReference type="GO" id="GO:0042393">
    <property type="term" value="F:histone binding"/>
    <property type="evidence" value="ECO:0007669"/>
    <property type="project" value="InterPro"/>
</dbReference>
<dbReference type="GO" id="GO:0006281">
    <property type="term" value="P:DNA repair"/>
    <property type="evidence" value="ECO:0007669"/>
    <property type="project" value="UniProtKB-KW"/>
</dbReference>
<evidence type="ECO:0000259" key="15">
    <source>
        <dbReference type="Pfam" id="PF00583"/>
    </source>
</evidence>
<dbReference type="CDD" id="cd04301">
    <property type="entry name" value="NAT_SF"/>
    <property type="match status" value="1"/>
</dbReference>
<keyword evidence="8 11" id="KW-0539">Nucleus</keyword>
<keyword evidence="5 11" id="KW-0808">Transferase</keyword>
<evidence type="ECO:0000256" key="10">
    <source>
        <dbReference type="ARBA" id="ARBA00048017"/>
    </source>
</evidence>
<feature type="domain" description="Histone acetyl transferase HAT1 N-terminal" evidence="16">
    <location>
        <begin position="4"/>
        <end position="186"/>
    </location>
</feature>
<comment type="subunit">
    <text evidence="11">Component of the HAT-B complex composed of at least HAT1 and HAT2. The HAT-B complex binds to histone H4 tail.</text>
</comment>
<evidence type="ECO:0000256" key="12">
    <source>
        <dbReference type="PIRSR" id="PIRSR038084-1"/>
    </source>
</evidence>
<evidence type="ECO:0000256" key="7">
    <source>
        <dbReference type="ARBA" id="ARBA00023204"/>
    </source>
</evidence>
<dbReference type="Pfam" id="PF21184">
    <property type="entry name" value="HAT1_C_fung"/>
    <property type="match status" value="1"/>
</dbReference>
<keyword evidence="11" id="KW-0963">Cytoplasm</keyword>
<evidence type="ECO:0000256" key="8">
    <source>
        <dbReference type="ARBA" id="ARBA00023242"/>
    </source>
</evidence>
<dbReference type="Pfam" id="PF00583">
    <property type="entry name" value="Acetyltransf_1"/>
    <property type="match status" value="1"/>
</dbReference>
<dbReference type="InterPro" id="IPR019467">
    <property type="entry name" value="Hat1_N"/>
</dbReference>
<evidence type="ECO:0000256" key="5">
    <source>
        <dbReference type="ARBA" id="ARBA00022679"/>
    </source>
</evidence>
<dbReference type="Pfam" id="PF10394">
    <property type="entry name" value="Hat1_N"/>
    <property type="match status" value="1"/>
</dbReference>
<dbReference type="FunFam" id="3.40.630.30:FF:000072">
    <property type="entry name" value="Histone acetyltransferase type B catalytic subunit"/>
    <property type="match status" value="1"/>
</dbReference>
<feature type="region of interest" description="Interaction with histone H4 N-terminus" evidence="13">
    <location>
        <begin position="227"/>
        <end position="229"/>
    </location>
</feature>
<keyword evidence="6" id="KW-0227">DNA damage</keyword>
<dbReference type="InterPro" id="IPR017380">
    <property type="entry name" value="Hist_AcTrfase_B-typ_cat-su"/>
</dbReference>
<feature type="domain" description="N-acetyltransferase" evidence="15">
    <location>
        <begin position="219"/>
        <end position="278"/>
    </location>
</feature>
<keyword evidence="7" id="KW-0234">DNA repair</keyword>
<dbReference type="GO" id="GO:0000781">
    <property type="term" value="C:chromosome, telomeric region"/>
    <property type="evidence" value="ECO:0007669"/>
    <property type="project" value="GOC"/>
</dbReference>
<evidence type="ECO:0000256" key="4">
    <source>
        <dbReference type="ARBA" id="ARBA00021268"/>
    </source>
</evidence>
<feature type="binding site" evidence="13">
    <location>
        <begin position="243"/>
        <end position="245"/>
    </location>
    <ligand>
        <name>acetyl-CoA</name>
        <dbReference type="ChEBI" id="CHEBI:57288"/>
    </ligand>
</feature>
<keyword evidence="18" id="KW-1185">Reference proteome</keyword>
<evidence type="ECO:0000256" key="11">
    <source>
        <dbReference type="PIRNR" id="PIRNR038084"/>
    </source>
</evidence>
<comment type="similarity">
    <text evidence="2 11">Belongs to the HAT1 family.</text>
</comment>
<dbReference type="InterPro" id="IPR013523">
    <property type="entry name" value="Hist_AcTrfase_HAT1_C"/>
</dbReference>
<feature type="region of interest" description="Interaction with histone H4 N-terminus" evidence="13">
    <location>
        <begin position="46"/>
        <end position="48"/>
    </location>
</feature>
<comment type="subcellular location">
    <subcellularLocation>
        <location evidence="11">Cytoplasm</location>
    </subcellularLocation>
    <subcellularLocation>
        <location evidence="1 11">Nucleus</location>
    </subcellularLocation>
</comment>
<dbReference type="GO" id="GO:0005634">
    <property type="term" value="C:nucleus"/>
    <property type="evidence" value="ECO:0007669"/>
    <property type="project" value="UniProtKB-SubCell"/>
</dbReference>
<gene>
    <name evidence="17" type="ORF">NEOLEDRAFT_1068057</name>
</gene>
<dbReference type="GO" id="GO:0004402">
    <property type="term" value="F:histone acetyltransferase activity"/>
    <property type="evidence" value="ECO:0007669"/>
    <property type="project" value="UniProtKB-UniRule"/>
</dbReference>
<dbReference type="InParanoid" id="A0A165RPN6"/>
<evidence type="ECO:0000313" key="18">
    <source>
        <dbReference type="Proteomes" id="UP000076761"/>
    </source>
</evidence>
<dbReference type="Proteomes" id="UP000076761">
    <property type="component" value="Unassembled WGS sequence"/>
</dbReference>
<dbReference type="FunCoup" id="A0A165RPN6">
    <property type="interactions" value="743"/>
</dbReference>
<dbReference type="Gene3D" id="3.40.630.30">
    <property type="match status" value="1"/>
</dbReference>
<evidence type="ECO:0000259" key="16">
    <source>
        <dbReference type="Pfam" id="PF10394"/>
    </source>
</evidence>
<accession>A0A165RPN6</accession>
<comment type="function">
    <text evidence="11">Catalytic component of the histone acetylase B (HAT-B) complex. Has intrinsic substrate specificity that modifies lysine in recognition sequence GXGKXG. Involved in DNA double-strand break repair.</text>
</comment>
<dbReference type="STRING" id="1314782.A0A165RPN6"/>
<dbReference type="PANTHER" id="PTHR12046">
    <property type="entry name" value="HISTONE ACETYLTRANSFERASE TYPE B CATALYTIC SUBUNIT"/>
    <property type="match status" value="1"/>
</dbReference>
<dbReference type="EC" id="2.3.1.48" evidence="3 11"/>
<organism evidence="17 18">
    <name type="scientific">Neolentinus lepideus HHB14362 ss-1</name>
    <dbReference type="NCBI Taxonomy" id="1314782"/>
    <lineage>
        <taxon>Eukaryota</taxon>
        <taxon>Fungi</taxon>
        <taxon>Dikarya</taxon>
        <taxon>Basidiomycota</taxon>
        <taxon>Agaricomycotina</taxon>
        <taxon>Agaricomycetes</taxon>
        <taxon>Gloeophyllales</taxon>
        <taxon>Gloeophyllaceae</taxon>
        <taxon>Neolentinus</taxon>
    </lineage>
</organism>
<evidence type="ECO:0000256" key="9">
    <source>
        <dbReference type="ARBA" id="ARBA00023315"/>
    </source>
</evidence>
<reference evidence="17 18" key="1">
    <citation type="journal article" date="2016" name="Mol. Biol. Evol.">
        <title>Comparative Genomics of Early-Diverging Mushroom-Forming Fungi Provides Insights into the Origins of Lignocellulose Decay Capabilities.</title>
        <authorList>
            <person name="Nagy L.G."/>
            <person name="Riley R."/>
            <person name="Tritt A."/>
            <person name="Adam C."/>
            <person name="Daum C."/>
            <person name="Floudas D."/>
            <person name="Sun H."/>
            <person name="Yadav J.S."/>
            <person name="Pangilinan J."/>
            <person name="Larsson K.H."/>
            <person name="Matsuura K."/>
            <person name="Barry K."/>
            <person name="Labutti K."/>
            <person name="Kuo R."/>
            <person name="Ohm R.A."/>
            <person name="Bhattacharya S.S."/>
            <person name="Shirouzu T."/>
            <person name="Yoshinaga Y."/>
            <person name="Martin F.M."/>
            <person name="Grigoriev I.V."/>
            <person name="Hibbett D.S."/>
        </authorList>
    </citation>
    <scope>NUCLEOTIDE SEQUENCE [LARGE SCALE GENOMIC DNA]</scope>
    <source>
        <strain evidence="17 18">HHB14362 ss-1</strain>
    </source>
</reference>
<feature type="active site" description="Proton donor/acceptor" evidence="12">
    <location>
        <position position="278"/>
    </location>
</feature>
<evidence type="ECO:0000256" key="3">
    <source>
        <dbReference type="ARBA" id="ARBA00013184"/>
    </source>
</evidence>
<evidence type="ECO:0000313" key="17">
    <source>
        <dbReference type="EMBL" id="KZT24108.1"/>
    </source>
</evidence>
<feature type="binding site" evidence="13">
    <location>
        <begin position="250"/>
        <end position="256"/>
    </location>
    <ligand>
        <name>acetyl-CoA</name>
        <dbReference type="ChEBI" id="CHEBI:57288"/>
    </ligand>
</feature>
<evidence type="ECO:0000256" key="6">
    <source>
        <dbReference type="ARBA" id="ARBA00022763"/>
    </source>
</evidence>
<name>A0A165RPN6_9AGAM</name>
<dbReference type="Gene3D" id="1.10.10.390">
    <property type="match status" value="1"/>
</dbReference>
<dbReference type="InterPro" id="IPR037113">
    <property type="entry name" value="Hat1_N_sf"/>
</dbReference>
<keyword evidence="9 11" id="KW-0012">Acyltransferase</keyword>
<dbReference type="OrthoDB" id="10253098at2759"/>
<protein>
    <recommendedName>
        <fullName evidence="4 11">Histone acetyltransferase type B catalytic subunit</fullName>
        <ecNumber evidence="3 11">2.3.1.48</ecNumber>
    </recommendedName>
</protein>
<evidence type="ECO:0000256" key="1">
    <source>
        <dbReference type="ARBA" id="ARBA00004123"/>
    </source>
</evidence>
<comment type="catalytic activity">
    <reaction evidence="10 11">
        <text>L-lysyl-[protein] + acetyl-CoA = N(6)-acetyl-L-lysyl-[protein] + CoA + H(+)</text>
        <dbReference type="Rhea" id="RHEA:45948"/>
        <dbReference type="Rhea" id="RHEA-COMP:9752"/>
        <dbReference type="Rhea" id="RHEA-COMP:10731"/>
        <dbReference type="ChEBI" id="CHEBI:15378"/>
        <dbReference type="ChEBI" id="CHEBI:29969"/>
        <dbReference type="ChEBI" id="CHEBI:57287"/>
        <dbReference type="ChEBI" id="CHEBI:57288"/>
        <dbReference type="ChEBI" id="CHEBI:61930"/>
        <dbReference type="EC" id="2.3.1.48"/>
    </reaction>
</comment>
<dbReference type="Gene3D" id="3.90.360.10">
    <property type="entry name" value="Histone acetyl transferase 1 (HAT1), N-terminal domain"/>
    <property type="match status" value="1"/>
</dbReference>
<dbReference type="InterPro" id="IPR016181">
    <property type="entry name" value="Acyl_CoA_acyltransferase"/>
</dbReference>
<dbReference type="PIRSF" id="PIRSF038084">
    <property type="entry name" value="HAT-B_cat"/>
    <property type="match status" value="1"/>
</dbReference>
<proteinExistence type="inferred from homology"/>
<evidence type="ECO:0000256" key="2">
    <source>
        <dbReference type="ARBA" id="ARBA00010543"/>
    </source>
</evidence>
<dbReference type="GO" id="GO:0031509">
    <property type="term" value="P:subtelomeric heterochromatin formation"/>
    <property type="evidence" value="ECO:0007669"/>
    <property type="project" value="InterPro"/>
</dbReference>
<dbReference type="EMBL" id="KV425580">
    <property type="protein sequence ID" value="KZT24108.1"/>
    <property type="molecule type" value="Genomic_DNA"/>
</dbReference>